<dbReference type="EMBL" id="VDCV01000004">
    <property type="protein sequence ID" value="KAB5560592.1"/>
    <property type="molecule type" value="Genomic_DNA"/>
</dbReference>
<comment type="caution">
    <text evidence="3">The sequence shown here is derived from an EMBL/GenBank/DDBJ whole genome shotgun (WGS) entry which is preliminary data.</text>
</comment>
<name>A0A5N5N0C8_9ROSI</name>
<sequence>MHIMGSHGTLGHPNTWKMAAPKWVFIALLVSLSLGMCSAANRISMSMDTEADEPDPERFEGYEPDQDRKRSGGDDPGFGLISANRVFTDKDQGTRKPGSLDFGDTCSWGGGGNFSVGQGSGNLGIDISLCGGAAGGRKVVGGGEIGGGISWTNFSAAMAIPVVCLELVDLVLVVDIVVAVTVTVEGLGADNGGRTGNSGGRNGSVSDRGSAGIDARLGAGNGVRSGGFGGRTGPAPSNGNGRHEGGG</sequence>
<proteinExistence type="predicted"/>
<gene>
    <name evidence="3" type="ORF">DKX38_005549</name>
</gene>
<evidence type="ECO:0000313" key="3">
    <source>
        <dbReference type="EMBL" id="KAB5560592.1"/>
    </source>
</evidence>
<feature type="chain" id="PRO_5024335697" evidence="2">
    <location>
        <begin position="40"/>
        <end position="247"/>
    </location>
</feature>
<organism evidence="3 4">
    <name type="scientific">Salix brachista</name>
    <dbReference type="NCBI Taxonomy" id="2182728"/>
    <lineage>
        <taxon>Eukaryota</taxon>
        <taxon>Viridiplantae</taxon>
        <taxon>Streptophyta</taxon>
        <taxon>Embryophyta</taxon>
        <taxon>Tracheophyta</taxon>
        <taxon>Spermatophyta</taxon>
        <taxon>Magnoliopsida</taxon>
        <taxon>eudicotyledons</taxon>
        <taxon>Gunneridae</taxon>
        <taxon>Pentapetalae</taxon>
        <taxon>rosids</taxon>
        <taxon>fabids</taxon>
        <taxon>Malpighiales</taxon>
        <taxon>Salicaceae</taxon>
        <taxon>Saliceae</taxon>
        <taxon>Salix</taxon>
    </lineage>
</organism>
<reference evidence="4" key="1">
    <citation type="journal article" date="2019" name="Gigascience">
        <title>De novo genome assembly of the endangered Acer yangbiense, a plant species with extremely small populations endemic to Yunnan Province, China.</title>
        <authorList>
            <person name="Yang J."/>
            <person name="Wariss H.M."/>
            <person name="Tao L."/>
            <person name="Zhang R."/>
            <person name="Yun Q."/>
            <person name="Hollingsworth P."/>
            <person name="Dao Z."/>
            <person name="Luo G."/>
            <person name="Guo H."/>
            <person name="Ma Y."/>
            <person name="Sun W."/>
        </authorList>
    </citation>
    <scope>NUCLEOTIDE SEQUENCE [LARGE SCALE GENOMIC DNA]</scope>
    <source>
        <strain evidence="4">cv. br00</strain>
    </source>
</reference>
<keyword evidence="2" id="KW-0732">Signal</keyword>
<dbReference type="Proteomes" id="UP000326939">
    <property type="component" value="Chromosome 4"/>
</dbReference>
<protein>
    <submittedName>
        <fullName evidence="3">Uncharacterized protein</fullName>
    </submittedName>
</protein>
<evidence type="ECO:0000256" key="1">
    <source>
        <dbReference type="SAM" id="MobiDB-lite"/>
    </source>
</evidence>
<feature type="region of interest" description="Disordered" evidence="1">
    <location>
        <begin position="219"/>
        <end position="247"/>
    </location>
</feature>
<keyword evidence="4" id="KW-1185">Reference proteome</keyword>
<accession>A0A5N5N0C8</accession>
<evidence type="ECO:0000256" key="2">
    <source>
        <dbReference type="SAM" id="SignalP"/>
    </source>
</evidence>
<feature type="signal peptide" evidence="2">
    <location>
        <begin position="1"/>
        <end position="39"/>
    </location>
</feature>
<feature type="compositionally biased region" description="Basic and acidic residues" evidence="1">
    <location>
        <begin position="56"/>
        <end position="73"/>
    </location>
</feature>
<evidence type="ECO:0000313" key="4">
    <source>
        <dbReference type="Proteomes" id="UP000326939"/>
    </source>
</evidence>
<dbReference type="AlphaFoldDB" id="A0A5N5N0C8"/>
<feature type="compositionally biased region" description="Gly residues" evidence="1">
    <location>
        <begin position="219"/>
        <end position="232"/>
    </location>
</feature>
<feature type="region of interest" description="Disordered" evidence="1">
    <location>
        <begin position="47"/>
        <end position="76"/>
    </location>
</feature>